<proteinExistence type="predicted"/>
<organism evidence="2 3">
    <name type="scientific">Flectobacillus roseus</name>
    <dbReference type="NCBI Taxonomy" id="502259"/>
    <lineage>
        <taxon>Bacteria</taxon>
        <taxon>Pseudomonadati</taxon>
        <taxon>Bacteroidota</taxon>
        <taxon>Cytophagia</taxon>
        <taxon>Cytophagales</taxon>
        <taxon>Flectobacillaceae</taxon>
        <taxon>Flectobacillus</taxon>
    </lineage>
</organism>
<dbReference type="EMBL" id="JASHIF010000012">
    <property type="protein sequence ID" value="MDI9860662.1"/>
    <property type="molecule type" value="Genomic_DNA"/>
</dbReference>
<comment type="caution">
    <text evidence="2">The sequence shown here is derived from an EMBL/GenBank/DDBJ whole genome shotgun (WGS) entry which is preliminary data.</text>
</comment>
<dbReference type="PANTHER" id="PTHR13355:SF22">
    <property type="entry name" value="SLL0786 PROTEIN"/>
    <property type="match status" value="1"/>
</dbReference>
<dbReference type="PROSITE" id="PS51186">
    <property type="entry name" value="GNAT"/>
    <property type="match status" value="1"/>
</dbReference>
<protein>
    <submittedName>
        <fullName evidence="2">GNAT family N-acetyltransferase</fullName>
    </submittedName>
</protein>
<feature type="domain" description="N-acetyltransferase" evidence="1">
    <location>
        <begin position="2"/>
        <end position="145"/>
    </location>
</feature>
<evidence type="ECO:0000313" key="3">
    <source>
        <dbReference type="Proteomes" id="UP001236507"/>
    </source>
</evidence>
<dbReference type="Proteomes" id="UP001236507">
    <property type="component" value="Unassembled WGS sequence"/>
</dbReference>
<dbReference type="InterPro" id="IPR039143">
    <property type="entry name" value="GNPNAT1-like"/>
</dbReference>
<evidence type="ECO:0000259" key="1">
    <source>
        <dbReference type="PROSITE" id="PS51186"/>
    </source>
</evidence>
<name>A0ABT6YAP1_9BACT</name>
<keyword evidence="3" id="KW-1185">Reference proteome</keyword>
<accession>A0ABT6YAP1</accession>
<sequence>MIEIKVPQSAEQWEKYYDLRFKILREPWGQPKGSEVLKDEDEATHAMAVDTESGQILGVARLQKNSPTEGQVRCVAVSNEAQGKGVGKLLMAYLEEAARQQAMTQIVLDARQNAVAFYKAIGYTIIADSYLLFGEIPHFKMTKDI</sequence>
<dbReference type="InterPro" id="IPR000182">
    <property type="entry name" value="GNAT_dom"/>
</dbReference>
<reference evidence="2 3" key="1">
    <citation type="submission" date="2023-05" db="EMBL/GenBank/DDBJ databases">
        <title>Novel species of genus Flectobacillus isolated from stream in China.</title>
        <authorList>
            <person name="Lu H."/>
        </authorList>
    </citation>
    <scope>NUCLEOTIDE SEQUENCE [LARGE SCALE GENOMIC DNA]</scope>
    <source>
        <strain evidence="2 3">KCTC 42575</strain>
    </source>
</reference>
<dbReference type="Pfam" id="PF13673">
    <property type="entry name" value="Acetyltransf_10"/>
    <property type="match status" value="1"/>
</dbReference>
<dbReference type="RefSeq" id="WP_283345298.1">
    <property type="nucleotide sequence ID" value="NZ_JASHIF010000012.1"/>
</dbReference>
<gene>
    <name evidence="2" type="ORF">QM524_15710</name>
</gene>
<evidence type="ECO:0000313" key="2">
    <source>
        <dbReference type="EMBL" id="MDI9860662.1"/>
    </source>
</evidence>
<dbReference type="Gene3D" id="3.40.630.30">
    <property type="match status" value="1"/>
</dbReference>
<dbReference type="CDD" id="cd04301">
    <property type="entry name" value="NAT_SF"/>
    <property type="match status" value="1"/>
</dbReference>
<dbReference type="SUPFAM" id="SSF55729">
    <property type="entry name" value="Acyl-CoA N-acyltransferases (Nat)"/>
    <property type="match status" value="1"/>
</dbReference>
<dbReference type="PANTHER" id="PTHR13355">
    <property type="entry name" value="GLUCOSAMINE 6-PHOSPHATE N-ACETYLTRANSFERASE"/>
    <property type="match status" value="1"/>
</dbReference>
<dbReference type="InterPro" id="IPR016181">
    <property type="entry name" value="Acyl_CoA_acyltransferase"/>
</dbReference>